<gene>
    <name evidence="3" type="ORF">BGZ95_006645</name>
</gene>
<dbReference type="PANTHER" id="PTHR45711">
    <property type="entry name" value="CHLORIDE CHANNEL PROTEIN"/>
    <property type="match status" value="1"/>
</dbReference>
<feature type="region of interest" description="Disordered" evidence="2">
    <location>
        <begin position="1"/>
        <end position="65"/>
    </location>
</feature>
<feature type="compositionally biased region" description="Basic and acidic residues" evidence="2">
    <location>
        <begin position="1"/>
        <end position="12"/>
    </location>
</feature>
<evidence type="ECO:0008006" key="5">
    <source>
        <dbReference type="Google" id="ProtNLM"/>
    </source>
</evidence>
<dbReference type="GO" id="GO:0005794">
    <property type="term" value="C:Golgi apparatus"/>
    <property type="evidence" value="ECO:0007669"/>
    <property type="project" value="TreeGrafter"/>
</dbReference>
<dbReference type="PANTHER" id="PTHR45711:SF3">
    <property type="entry name" value="CLC CHANNEL"/>
    <property type="match status" value="1"/>
</dbReference>
<dbReference type="AlphaFoldDB" id="A0AAD4D0T8"/>
<comment type="caution">
    <text evidence="3">The sequence shown here is derived from an EMBL/GenBank/DDBJ whole genome shotgun (WGS) entry which is preliminary data.</text>
</comment>
<sequence>MQGYDRPIRDSRYGAVDSHGNKMHDSSMADTDDPDSLYSPDGSRPHPRRASSTGTSALLRDPSRTMDFTPFTDQAPLSVSLFSSMDLVMELFIKLGIKYVCVVKAGEHYGMIHKKRLLSFLKENDEKQKRNVRSSCF</sequence>
<dbReference type="GO" id="GO:0005769">
    <property type="term" value="C:early endosome"/>
    <property type="evidence" value="ECO:0007669"/>
    <property type="project" value="TreeGrafter"/>
</dbReference>
<keyword evidence="4" id="KW-1185">Reference proteome</keyword>
<dbReference type="GO" id="GO:0005886">
    <property type="term" value="C:plasma membrane"/>
    <property type="evidence" value="ECO:0007669"/>
    <property type="project" value="TreeGrafter"/>
</dbReference>
<name>A0AAD4D0T8_9FUNG</name>
<evidence type="ECO:0000313" key="4">
    <source>
        <dbReference type="Proteomes" id="UP001194580"/>
    </source>
</evidence>
<keyword evidence="1" id="KW-0406">Ion transport</keyword>
<dbReference type="Proteomes" id="UP001194580">
    <property type="component" value="Unassembled WGS sequence"/>
</dbReference>
<reference evidence="3" key="1">
    <citation type="journal article" date="2020" name="Fungal Divers.">
        <title>Resolving the Mortierellaceae phylogeny through synthesis of multi-gene phylogenetics and phylogenomics.</title>
        <authorList>
            <person name="Vandepol N."/>
            <person name="Liber J."/>
            <person name="Desiro A."/>
            <person name="Na H."/>
            <person name="Kennedy M."/>
            <person name="Barry K."/>
            <person name="Grigoriev I.V."/>
            <person name="Miller A.N."/>
            <person name="O'Donnell K."/>
            <person name="Stajich J.E."/>
            <person name="Bonito G."/>
        </authorList>
    </citation>
    <scope>NUCLEOTIDE SEQUENCE</scope>
    <source>
        <strain evidence="3">NRRL 28262</strain>
    </source>
</reference>
<dbReference type="GO" id="GO:0005247">
    <property type="term" value="F:voltage-gated chloride channel activity"/>
    <property type="evidence" value="ECO:0007669"/>
    <property type="project" value="TreeGrafter"/>
</dbReference>
<evidence type="ECO:0000256" key="2">
    <source>
        <dbReference type="SAM" id="MobiDB-lite"/>
    </source>
</evidence>
<keyword evidence="1" id="KW-0813">Transport</keyword>
<accession>A0AAD4D0T8</accession>
<protein>
    <recommendedName>
        <fullName evidence="5">CBS domain-containing protein</fullName>
    </recommendedName>
</protein>
<evidence type="ECO:0000313" key="3">
    <source>
        <dbReference type="EMBL" id="KAG0252428.1"/>
    </source>
</evidence>
<organism evidence="3 4">
    <name type="scientific">Linnemannia exigua</name>
    <dbReference type="NCBI Taxonomy" id="604196"/>
    <lineage>
        <taxon>Eukaryota</taxon>
        <taxon>Fungi</taxon>
        <taxon>Fungi incertae sedis</taxon>
        <taxon>Mucoromycota</taxon>
        <taxon>Mortierellomycotina</taxon>
        <taxon>Mortierellomycetes</taxon>
        <taxon>Mortierellales</taxon>
        <taxon>Mortierellaceae</taxon>
        <taxon>Linnemannia</taxon>
    </lineage>
</organism>
<dbReference type="SUPFAM" id="SSF54631">
    <property type="entry name" value="CBS-domain pair"/>
    <property type="match status" value="1"/>
</dbReference>
<dbReference type="EMBL" id="JAAAIL010003107">
    <property type="protein sequence ID" value="KAG0252428.1"/>
    <property type="molecule type" value="Genomic_DNA"/>
</dbReference>
<proteinExistence type="predicted"/>
<dbReference type="InterPro" id="IPR046342">
    <property type="entry name" value="CBS_dom_sf"/>
</dbReference>
<evidence type="ECO:0000256" key="1">
    <source>
        <dbReference type="ARBA" id="ARBA00023065"/>
    </source>
</evidence>